<protein>
    <submittedName>
        <fullName evidence="3">DDE-domain-containing protein</fullName>
    </submittedName>
</protein>
<dbReference type="GO" id="GO:0003677">
    <property type="term" value="F:DNA binding"/>
    <property type="evidence" value="ECO:0007669"/>
    <property type="project" value="TreeGrafter"/>
</dbReference>
<dbReference type="Gene3D" id="3.30.420.10">
    <property type="entry name" value="Ribonuclease H-like superfamily/Ribonuclease H"/>
    <property type="match status" value="1"/>
</dbReference>
<dbReference type="EMBL" id="ML179399">
    <property type="protein sequence ID" value="THU88713.1"/>
    <property type="molecule type" value="Genomic_DNA"/>
</dbReference>
<dbReference type="InterPro" id="IPR004875">
    <property type="entry name" value="DDE_SF_endonuclease_dom"/>
</dbReference>
<evidence type="ECO:0000313" key="4">
    <source>
        <dbReference type="Proteomes" id="UP000297245"/>
    </source>
</evidence>
<keyword evidence="4" id="KW-1185">Reference proteome</keyword>
<sequence>EDMYRMDETNCPRGKLGKDRVAGGAGKRTQHQQGGANRETVTALVTICADGSTLRPTVIFKGQNLWSEWTENNGWTDSEIAIEWIKTQFDPQTREKAQSRRRVLLMDGHSSHFTEPVIQFVLTYDIIVMGYPPHCTHALQGLDVVCFAKMKTELKDAVAEFEGLHGNPVAKGDFTGVFGAAFVKAFTEDSVLAAFRATGIHPYDPSVIKPEKLKPAEALSVKSSFALTQTSPVKA</sequence>
<feature type="non-terminal residue" evidence="3">
    <location>
        <position position="235"/>
    </location>
</feature>
<feature type="compositionally biased region" description="Basic and acidic residues" evidence="1">
    <location>
        <begin position="1"/>
        <end position="21"/>
    </location>
</feature>
<organism evidence="3 4">
    <name type="scientific">Dendrothele bispora (strain CBS 962.96)</name>
    <dbReference type="NCBI Taxonomy" id="1314807"/>
    <lineage>
        <taxon>Eukaryota</taxon>
        <taxon>Fungi</taxon>
        <taxon>Dikarya</taxon>
        <taxon>Basidiomycota</taxon>
        <taxon>Agaricomycotina</taxon>
        <taxon>Agaricomycetes</taxon>
        <taxon>Agaricomycetidae</taxon>
        <taxon>Agaricales</taxon>
        <taxon>Agaricales incertae sedis</taxon>
        <taxon>Dendrothele</taxon>
    </lineage>
</organism>
<dbReference type="Proteomes" id="UP000297245">
    <property type="component" value="Unassembled WGS sequence"/>
</dbReference>
<evidence type="ECO:0000256" key="1">
    <source>
        <dbReference type="SAM" id="MobiDB-lite"/>
    </source>
</evidence>
<proteinExistence type="predicted"/>
<accession>A0A4S8LIQ6</accession>
<dbReference type="PANTHER" id="PTHR19303">
    <property type="entry name" value="TRANSPOSON"/>
    <property type="match status" value="1"/>
</dbReference>
<dbReference type="InterPro" id="IPR050863">
    <property type="entry name" value="CenT-Element_Derived"/>
</dbReference>
<dbReference type="Pfam" id="PF03184">
    <property type="entry name" value="DDE_1"/>
    <property type="match status" value="1"/>
</dbReference>
<feature type="domain" description="DDE-1" evidence="2">
    <location>
        <begin position="40"/>
        <end position="156"/>
    </location>
</feature>
<evidence type="ECO:0000313" key="3">
    <source>
        <dbReference type="EMBL" id="THU88713.1"/>
    </source>
</evidence>
<evidence type="ECO:0000259" key="2">
    <source>
        <dbReference type="Pfam" id="PF03184"/>
    </source>
</evidence>
<dbReference type="OrthoDB" id="2917041at2759"/>
<reference evidence="3 4" key="1">
    <citation type="journal article" date="2019" name="Nat. Ecol. Evol.">
        <title>Megaphylogeny resolves global patterns of mushroom evolution.</title>
        <authorList>
            <person name="Varga T."/>
            <person name="Krizsan K."/>
            <person name="Foldi C."/>
            <person name="Dima B."/>
            <person name="Sanchez-Garcia M."/>
            <person name="Sanchez-Ramirez S."/>
            <person name="Szollosi G.J."/>
            <person name="Szarkandi J.G."/>
            <person name="Papp V."/>
            <person name="Albert L."/>
            <person name="Andreopoulos W."/>
            <person name="Angelini C."/>
            <person name="Antonin V."/>
            <person name="Barry K.W."/>
            <person name="Bougher N.L."/>
            <person name="Buchanan P."/>
            <person name="Buyck B."/>
            <person name="Bense V."/>
            <person name="Catcheside P."/>
            <person name="Chovatia M."/>
            <person name="Cooper J."/>
            <person name="Damon W."/>
            <person name="Desjardin D."/>
            <person name="Finy P."/>
            <person name="Geml J."/>
            <person name="Haridas S."/>
            <person name="Hughes K."/>
            <person name="Justo A."/>
            <person name="Karasinski D."/>
            <person name="Kautmanova I."/>
            <person name="Kiss B."/>
            <person name="Kocsube S."/>
            <person name="Kotiranta H."/>
            <person name="LaButti K.M."/>
            <person name="Lechner B.E."/>
            <person name="Liimatainen K."/>
            <person name="Lipzen A."/>
            <person name="Lukacs Z."/>
            <person name="Mihaltcheva S."/>
            <person name="Morgado L.N."/>
            <person name="Niskanen T."/>
            <person name="Noordeloos M.E."/>
            <person name="Ohm R.A."/>
            <person name="Ortiz-Santana B."/>
            <person name="Ovrebo C."/>
            <person name="Racz N."/>
            <person name="Riley R."/>
            <person name="Savchenko A."/>
            <person name="Shiryaev A."/>
            <person name="Soop K."/>
            <person name="Spirin V."/>
            <person name="Szebenyi C."/>
            <person name="Tomsovsky M."/>
            <person name="Tulloss R.E."/>
            <person name="Uehling J."/>
            <person name="Grigoriev I.V."/>
            <person name="Vagvolgyi C."/>
            <person name="Papp T."/>
            <person name="Martin F.M."/>
            <person name="Miettinen O."/>
            <person name="Hibbett D.S."/>
            <person name="Nagy L.G."/>
        </authorList>
    </citation>
    <scope>NUCLEOTIDE SEQUENCE [LARGE SCALE GENOMIC DNA]</scope>
    <source>
        <strain evidence="3 4">CBS 962.96</strain>
    </source>
</reference>
<feature type="region of interest" description="Disordered" evidence="1">
    <location>
        <begin position="1"/>
        <end position="36"/>
    </location>
</feature>
<gene>
    <name evidence="3" type="ORF">K435DRAFT_580608</name>
</gene>
<dbReference type="GO" id="GO:0005634">
    <property type="term" value="C:nucleus"/>
    <property type="evidence" value="ECO:0007669"/>
    <property type="project" value="TreeGrafter"/>
</dbReference>
<name>A0A4S8LIQ6_DENBC</name>
<dbReference type="InterPro" id="IPR036397">
    <property type="entry name" value="RNaseH_sf"/>
</dbReference>
<dbReference type="AlphaFoldDB" id="A0A4S8LIQ6"/>
<dbReference type="PANTHER" id="PTHR19303:SF74">
    <property type="entry name" value="POGO TRANSPOSABLE ELEMENT WITH KRAB DOMAIN"/>
    <property type="match status" value="1"/>
</dbReference>
<feature type="non-terminal residue" evidence="3">
    <location>
        <position position="1"/>
    </location>
</feature>